<gene>
    <name evidence="2" type="ORF">DUPY_27190</name>
</gene>
<dbReference type="RefSeq" id="WP_070248875.1">
    <property type="nucleotide sequence ID" value="NZ_LROM01000087.1"/>
</dbReference>
<keyword evidence="3" id="KW-1185">Reference proteome</keyword>
<dbReference type="EMBL" id="LROM01000087">
    <property type="protein sequence ID" value="OEZ99674.1"/>
    <property type="molecule type" value="Genomic_DNA"/>
</dbReference>
<name>A0A1E7WKY8_9BURK</name>
<sequence>MTDPSQRRIFLHGAAQIALTSALAPTAALAVQPAAATAAARDAKAAGRRTSPIPIAAATGA</sequence>
<proteinExistence type="predicted"/>
<evidence type="ECO:0000256" key="1">
    <source>
        <dbReference type="SAM" id="SignalP"/>
    </source>
</evidence>
<dbReference type="PROSITE" id="PS51318">
    <property type="entry name" value="TAT"/>
    <property type="match status" value="1"/>
</dbReference>
<keyword evidence="1" id="KW-0732">Signal</keyword>
<reference evidence="3" key="1">
    <citation type="journal article" date="2016" name="Front. Microbiol.">
        <title>Molecular Keys to the Janthinobacterium and Duganella spp. Interaction with the Plant Pathogen Fusarium graminearum.</title>
        <authorList>
            <person name="Haack F.S."/>
            <person name="Poehlein A."/>
            <person name="Kroger C."/>
            <person name="Voigt C.A."/>
            <person name="Piepenbring M."/>
            <person name="Bode H.B."/>
            <person name="Daniel R."/>
            <person name="Schafer W."/>
            <person name="Streit W.R."/>
        </authorList>
    </citation>
    <scope>NUCLEOTIDE SEQUENCE [LARGE SCALE GENOMIC DNA]</scope>
    <source>
        <strain evidence="3">T54</strain>
    </source>
</reference>
<dbReference type="Proteomes" id="UP000175989">
    <property type="component" value="Unassembled WGS sequence"/>
</dbReference>
<dbReference type="InterPro" id="IPR006311">
    <property type="entry name" value="TAT_signal"/>
</dbReference>
<feature type="signal peptide" evidence="1">
    <location>
        <begin position="1"/>
        <end position="30"/>
    </location>
</feature>
<comment type="caution">
    <text evidence="2">The sequence shown here is derived from an EMBL/GenBank/DDBJ whole genome shotgun (WGS) entry which is preliminary data.</text>
</comment>
<accession>A0A1E7WKY8</accession>
<dbReference type="AlphaFoldDB" id="A0A1E7WKY8"/>
<protein>
    <submittedName>
        <fullName evidence="2">Uncharacterized protein</fullName>
    </submittedName>
</protein>
<feature type="chain" id="PRO_5009207239" evidence="1">
    <location>
        <begin position="31"/>
        <end position="61"/>
    </location>
</feature>
<evidence type="ECO:0000313" key="3">
    <source>
        <dbReference type="Proteomes" id="UP000175989"/>
    </source>
</evidence>
<organism evidence="2 3">
    <name type="scientific">Duganella phyllosphaerae</name>
    <dbReference type="NCBI Taxonomy" id="762836"/>
    <lineage>
        <taxon>Bacteria</taxon>
        <taxon>Pseudomonadati</taxon>
        <taxon>Pseudomonadota</taxon>
        <taxon>Betaproteobacteria</taxon>
        <taxon>Burkholderiales</taxon>
        <taxon>Oxalobacteraceae</taxon>
        <taxon>Telluria group</taxon>
        <taxon>Duganella</taxon>
    </lineage>
</organism>
<evidence type="ECO:0000313" key="2">
    <source>
        <dbReference type="EMBL" id="OEZ99674.1"/>
    </source>
</evidence>